<feature type="chain" id="PRO_5022926472" evidence="3">
    <location>
        <begin position="26"/>
        <end position="541"/>
    </location>
</feature>
<keyword evidence="5" id="KW-1185">Reference proteome</keyword>
<accession>A0A5C5ZWJ1</accession>
<evidence type="ECO:0000256" key="3">
    <source>
        <dbReference type="SAM" id="SignalP"/>
    </source>
</evidence>
<organism evidence="4 5">
    <name type="scientific">Stieleria varia</name>
    <dbReference type="NCBI Taxonomy" id="2528005"/>
    <lineage>
        <taxon>Bacteria</taxon>
        <taxon>Pseudomonadati</taxon>
        <taxon>Planctomycetota</taxon>
        <taxon>Planctomycetia</taxon>
        <taxon>Pirellulales</taxon>
        <taxon>Pirellulaceae</taxon>
        <taxon>Stieleria</taxon>
    </lineage>
</organism>
<dbReference type="Proteomes" id="UP000320176">
    <property type="component" value="Unassembled WGS sequence"/>
</dbReference>
<gene>
    <name evidence="4" type="ORF">Pla52n_65970</name>
</gene>
<name>A0A5C5ZWJ1_9BACT</name>
<reference evidence="4 5" key="1">
    <citation type="submission" date="2019-02" db="EMBL/GenBank/DDBJ databases">
        <title>Deep-cultivation of Planctomycetes and their phenomic and genomic characterization uncovers novel biology.</title>
        <authorList>
            <person name="Wiegand S."/>
            <person name="Jogler M."/>
            <person name="Boedeker C."/>
            <person name="Pinto D."/>
            <person name="Vollmers J."/>
            <person name="Rivas-Marin E."/>
            <person name="Kohn T."/>
            <person name="Peeters S.H."/>
            <person name="Heuer A."/>
            <person name="Rast P."/>
            <person name="Oberbeckmann S."/>
            <person name="Bunk B."/>
            <person name="Jeske O."/>
            <person name="Meyerdierks A."/>
            <person name="Storesund J.E."/>
            <person name="Kallscheuer N."/>
            <person name="Luecker S."/>
            <person name="Lage O.M."/>
            <person name="Pohl T."/>
            <person name="Merkel B.J."/>
            <person name="Hornburger P."/>
            <person name="Mueller R.-W."/>
            <person name="Bruemmer F."/>
            <person name="Labrenz M."/>
            <person name="Spormann A.M."/>
            <person name="Op Den Camp H."/>
            <person name="Overmann J."/>
            <person name="Amann R."/>
            <person name="Jetten M.S.M."/>
            <person name="Mascher T."/>
            <person name="Medema M.H."/>
            <person name="Devos D.P."/>
            <person name="Kaster A.-K."/>
            <person name="Ovreas L."/>
            <person name="Rohde M."/>
            <person name="Galperin M.Y."/>
            <person name="Jogler C."/>
        </authorList>
    </citation>
    <scope>NUCLEOTIDE SEQUENCE [LARGE SCALE GENOMIC DNA]</scope>
    <source>
        <strain evidence="4 5">Pla52n</strain>
    </source>
</reference>
<proteinExistence type="predicted"/>
<evidence type="ECO:0000313" key="5">
    <source>
        <dbReference type="Proteomes" id="UP000320176"/>
    </source>
</evidence>
<protein>
    <submittedName>
        <fullName evidence="4">Uncharacterized protein</fullName>
    </submittedName>
</protein>
<keyword evidence="1" id="KW-0175">Coiled coil</keyword>
<evidence type="ECO:0000313" key="4">
    <source>
        <dbReference type="EMBL" id="TWT91506.1"/>
    </source>
</evidence>
<feature type="coiled-coil region" evidence="1">
    <location>
        <begin position="85"/>
        <end position="112"/>
    </location>
</feature>
<dbReference type="RefSeq" id="WP_146523492.1">
    <property type="nucleotide sequence ID" value="NZ_CP151726.1"/>
</dbReference>
<feature type="region of interest" description="Disordered" evidence="2">
    <location>
        <begin position="193"/>
        <end position="213"/>
    </location>
</feature>
<feature type="signal peptide" evidence="3">
    <location>
        <begin position="1"/>
        <end position="25"/>
    </location>
</feature>
<evidence type="ECO:0000256" key="2">
    <source>
        <dbReference type="SAM" id="MobiDB-lite"/>
    </source>
</evidence>
<keyword evidence="3" id="KW-0732">Signal</keyword>
<sequence length="541" mass="59800" precursor="true">MQRHSFTTLFCMCLMLQGPSGFLHADEPAERFRELTAQAPEKTLQYATGLGGSYYADESLVKQFKTLKERLALIKREIASGQPSTEEALREISQIEQEANELREKIDSTKTFVSPFTAYKKTEELVIPLANSKRIIMHGDDIVMRGWPGPGIKVVLEKTILAEEQPTDEEFDAIGISHQIGVAADLVGKTPAERAADEQEFRRSPKGQEMTPEQLESRKEFLQDLFGGFDVYRDFQGLEVNDFSIVGLRGDQGNKHLTYRINSPDGGASLTGVWKRHAAVTVFVPPCNHVLVAGCQVRLDIEGLKADLLLSTADSHDRDYNGSFEVRSIDGNVVVHQAPVRVVDGVTGDVTLTVTDEMTNSGTRHSGGFRTAYRPEPAKTVISNVQGNVNALLLRADLHLSDLAGVVNVQNDYGPTHWTLSGQESFEKPMRIVSHSGMITVRGDRELLSKTPIYAHTQCGELKTNLPREILDDVDFTTGSPARSWSGFVTPSKDRFSFARFERPAKAIKNESRDSGLDLISQAGVVHVLAITDDESKSELQ</sequence>
<comment type="caution">
    <text evidence="4">The sequence shown here is derived from an EMBL/GenBank/DDBJ whole genome shotgun (WGS) entry which is preliminary data.</text>
</comment>
<evidence type="ECO:0000256" key="1">
    <source>
        <dbReference type="SAM" id="Coils"/>
    </source>
</evidence>
<dbReference type="OrthoDB" id="262955at2"/>
<dbReference type="AlphaFoldDB" id="A0A5C5ZWJ1"/>
<dbReference type="EMBL" id="SJPN01000016">
    <property type="protein sequence ID" value="TWT91506.1"/>
    <property type="molecule type" value="Genomic_DNA"/>
</dbReference>
<feature type="compositionally biased region" description="Basic and acidic residues" evidence="2">
    <location>
        <begin position="193"/>
        <end position="203"/>
    </location>
</feature>